<evidence type="ECO:0000313" key="3">
    <source>
        <dbReference type="EMBL" id="CAL1262112.1"/>
    </source>
</evidence>
<dbReference type="PANTHER" id="PTHR10174">
    <property type="entry name" value="ALPHA-TOCOPHEROL TRANSFER PROTEIN-RELATED"/>
    <property type="match status" value="1"/>
</dbReference>
<dbReference type="SUPFAM" id="SSF52087">
    <property type="entry name" value="CRAL/TRIO domain"/>
    <property type="match status" value="1"/>
</dbReference>
<dbReference type="InterPro" id="IPR001251">
    <property type="entry name" value="CRAL-TRIO_dom"/>
</dbReference>
<accession>A0AAV1YT23</accession>
<keyword evidence="4" id="KW-1185">Reference proteome</keyword>
<comment type="caution">
    <text evidence="3">The sequence shown here is derived from an EMBL/GenBank/DDBJ whole genome shotgun (WGS) entry which is preliminary data.</text>
</comment>
<dbReference type="CDD" id="cd00170">
    <property type="entry name" value="SEC14"/>
    <property type="match status" value="1"/>
</dbReference>
<proteinExistence type="predicted"/>
<evidence type="ECO:0000313" key="4">
    <source>
        <dbReference type="Proteomes" id="UP001497382"/>
    </source>
</evidence>
<dbReference type="Pfam" id="PF00650">
    <property type="entry name" value="CRAL_TRIO"/>
    <property type="match status" value="1"/>
</dbReference>
<dbReference type="PRINTS" id="PR00180">
    <property type="entry name" value="CRETINALDHBP"/>
</dbReference>
<dbReference type="AlphaFoldDB" id="A0AAV1YT23"/>
<dbReference type="PROSITE" id="PS50191">
    <property type="entry name" value="CRAL_TRIO"/>
    <property type="match status" value="1"/>
</dbReference>
<dbReference type="GO" id="GO:1902936">
    <property type="term" value="F:phosphatidylinositol bisphosphate binding"/>
    <property type="evidence" value="ECO:0007669"/>
    <property type="project" value="TreeGrafter"/>
</dbReference>
<dbReference type="EMBL" id="CAXIEN010000004">
    <property type="protein sequence ID" value="CAL1262112.1"/>
    <property type="molecule type" value="Genomic_DNA"/>
</dbReference>
<dbReference type="InterPro" id="IPR036865">
    <property type="entry name" value="CRAL-TRIO_dom_sf"/>
</dbReference>
<keyword evidence="1" id="KW-0175">Coiled coil</keyword>
<dbReference type="SUPFAM" id="SSF46938">
    <property type="entry name" value="CRAL/TRIO N-terminal domain"/>
    <property type="match status" value="1"/>
</dbReference>
<dbReference type="Proteomes" id="UP001497382">
    <property type="component" value="Unassembled WGS sequence"/>
</dbReference>
<feature type="domain" description="CRAL-TRIO" evidence="2">
    <location>
        <begin position="124"/>
        <end position="267"/>
    </location>
</feature>
<reference evidence="3 4" key="1">
    <citation type="submission" date="2024-04" db="EMBL/GenBank/DDBJ databases">
        <authorList>
            <person name="Rising A."/>
            <person name="Reimegard J."/>
            <person name="Sonavane S."/>
            <person name="Akerstrom W."/>
            <person name="Nylinder S."/>
            <person name="Hedman E."/>
            <person name="Kallberg Y."/>
        </authorList>
    </citation>
    <scope>NUCLEOTIDE SEQUENCE [LARGE SCALE GENOMIC DNA]</scope>
</reference>
<dbReference type="Gene3D" id="1.10.8.20">
    <property type="entry name" value="N-terminal domain of phosphatidylinositol transfer protein sec14p"/>
    <property type="match status" value="1"/>
</dbReference>
<dbReference type="PANTHER" id="PTHR10174:SF208">
    <property type="entry name" value="CRAL-TRIO DOMAIN-CONTAINING PROTEIN DDB_G0278031"/>
    <property type="match status" value="1"/>
</dbReference>
<evidence type="ECO:0000259" key="2">
    <source>
        <dbReference type="PROSITE" id="PS50191"/>
    </source>
</evidence>
<name>A0AAV1YT23_9ARAC</name>
<sequence length="291" mass="34622">MSSKHVDEKGEKILPFQMDCLPEFVLTKSEKELNETIERRVESLQELRTVLQKNQTTSGIDFHNDLMVQFLRRNKYRIRQTVKNIQNFVSLNRKESWLFKSIPDDCFTSKPATNCVLLLPKRCPDGCTLILSQCGKWNPDELSFEYLMQLIMMLFTQLLRDPMTQINGFKLIHDFRETTFQQLKYATPYNMYLFCHTAFNCLPGRYKEIHFINESFVLKALWMILKPFLSQKIKSRIYFHSSTEELFDYFPRSVIPVEYGGELSDSDLKDWIRNSNEDFKQYVIEGRPNYY</sequence>
<organism evidence="3 4">
    <name type="scientific">Larinioides sclopetarius</name>
    <dbReference type="NCBI Taxonomy" id="280406"/>
    <lineage>
        <taxon>Eukaryota</taxon>
        <taxon>Metazoa</taxon>
        <taxon>Ecdysozoa</taxon>
        <taxon>Arthropoda</taxon>
        <taxon>Chelicerata</taxon>
        <taxon>Arachnida</taxon>
        <taxon>Araneae</taxon>
        <taxon>Araneomorphae</taxon>
        <taxon>Entelegynae</taxon>
        <taxon>Araneoidea</taxon>
        <taxon>Araneidae</taxon>
        <taxon>Larinioides</taxon>
    </lineage>
</organism>
<dbReference type="GO" id="GO:0016020">
    <property type="term" value="C:membrane"/>
    <property type="evidence" value="ECO:0007669"/>
    <property type="project" value="TreeGrafter"/>
</dbReference>
<evidence type="ECO:0000256" key="1">
    <source>
        <dbReference type="SAM" id="Coils"/>
    </source>
</evidence>
<dbReference type="SMART" id="SM00516">
    <property type="entry name" value="SEC14"/>
    <property type="match status" value="1"/>
</dbReference>
<dbReference type="InterPro" id="IPR036273">
    <property type="entry name" value="CRAL/TRIO_N_dom_sf"/>
</dbReference>
<protein>
    <recommendedName>
        <fullName evidence="2">CRAL-TRIO domain-containing protein</fullName>
    </recommendedName>
</protein>
<dbReference type="Gene3D" id="3.40.525.10">
    <property type="entry name" value="CRAL-TRIO lipid binding domain"/>
    <property type="match status" value="1"/>
</dbReference>
<feature type="coiled-coil region" evidence="1">
    <location>
        <begin position="27"/>
        <end position="54"/>
    </location>
</feature>
<dbReference type="Gene3D" id="1.20.5.1200">
    <property type="entry name" value="Alpha-tocopherol transfer"/>
    <property type="match status" value="1"/>
</dbReference>
<gene>
    <name evidence="3" type="ORF">LARSCL_LOCUS796</name>
</gene>